<sequence>MVLLVVTMMASRTVPYNRDEPSDGCTIVSGLTVDANRVHVVDPPPETGKEMDVTKMDWNSHPSKYHPWRTLLNLGIANNSISPLPTTNVKDKQQS</sequence>
<evidence type="ECO:0000313" key="2">
    <source>
        <dbReference type="Proteomes" id="UP000299102"/>
    </source>
</evidence>
<protein>
    <submittedName>
        <fullName evidence="1">Uncharacterized protein</fullName>
    </submittedName>
</protein>
<gene>
    <name evidence="1" type="ORF">EVAR_15833_1</name>
</gene>
<accession>A0A4C1UET9</accession>
<reference evidence="1 2" key="1">
    <citation type="journal article" date="2019" name="Commun. Biol.">
        <title>The bagworm genome reveals a unique fibroin gene that provides high tensile strength.</title>
        <authorList>
            <person name="Kono N."/>
            <person name="Nakamura H."/>
            <person name="Ohtoshi R."/>
            <person name="Tomita M."/>
            <person name="Numata K."/>
            <person name="Arakawa K."/>
        </authorList>
    </citation>
    <scope>NUCLEOTIDE SEQUENCE [LARGE SCALE GENOMIC DNA]</scope>
</reference>
<organism evidence="1 2">
    <name type="scientific">Eumeta variegata</name>
    <name type="common">Bagworm moth</name>
    <name type="synonym">Eumeta japonica</name>
    <dbReference type="NCBI Taxonomy" id="151549"/>
    <lineage>
        <taxon>Eukaryota</taxon>
        <taxon>Metazoa</taxon>
        <taxon>Ecdysozoa</taxon>
        <taxon>Arthropoda</taxon>
        <taxon>Hexapoda</taxon>
        <taxon>Insecta</taxon>
        <taxon>Pterygota</taxon>
        <taxon>Neoptera</taxon>
        <taxon>Endopterygota</taxon>
        <taxon>Lepidoptera</taxon>
        <taxon>Glossata</taxon>
        <taxon>Ditrysia</taxon>
        <taxon>Tineoidea</taxon>
        <taxon>Psychidae</taxon>
        <taxon>Oiketicinae</taxon>
        <taxon>Eumeta</taxon>
    </lineage>
</organism>
<dbReference type="EMBL" id="BGZK01000164">
    <property type="protein sequence ID" value="GBP24627.1"/>
    <property type="molecule type" value="Genomic_DNA"/>
</dbReference>
<keyword evidence="2" id="KW-1185">Reference proteome</keyword>
<dbReference type="Proteomes" id="UP000299102">
    <property type="component" value="Unassembled WGS sequence"/>
</dbReference>
<evidence type="ECO:0000313" key="1">
    <source>
        <dbReference type="EMBL" id="GBP24627.1"/>
    </source>
</evidence>
<comment type="caution">
    <text evidence="1">The sequence shown here is derived from an EMBL/GenBank/DDBJ whole genome shotgun (WGS) entry which is preliminary data.</text>
</comment>
<dbReference type="AlphaFoldDB" id="A0A4C1UET9"/>
<proteinExistence type="predicted"/>
<name>A0A4C1UET9_EUMVA</name>